<keyword evidence="7" id="KW-0396">Initiation factor</keyword>
<reference evidence="30" key="1">
    <citation type="submission" date="2023-12" db="EMBL/GenBank/DDBJ databases">
        <title>Genome assembly of Anisodus tanguticus.</title>
        <authorList>
            <person name="Wang Y.-J."/>
        </authorList>
    </citation>
    <scope>NUCLEOTIDE SEQUENCE</scope>
    <source>
        <strain evidence="30">KB-2021</strain>
        <tissue evidence="30">Leaf</tissue>
    </source>
</reference>
<dbReference type="SUPFAM" id="SSF48113">
    <property type="entry name" value="Heme-dependent peroxidases"/>
    <property type="match status" value="1"/>
</dbReference>
<feature type="signal peptide" evidence="27">
    <location>
        <begin position="1"/>
        <end position="21"/>
    </location>
</feature>
<feature type="binding site" evidence="22">
    <location>
        <position position="159"/>
    </location>
    <ligand>
        <name>substrate</name>
    </ligand>
</feature>
<feature type="active site" description="Proton acceptor" evidence="21">
    <location>
        <position position="63"/>
    </location>
</feature>
<feature type="region of interest" description="Disordered" evidence="26">
    <location>
        <begin position="825"/>
        <end position="907"/>
    </location>
</feature>
<dbReference type="PROSITE" id="PS00435">
    <property type="entry name" value="PEROXIDASE_1"/>
    <property type="match status" value="1"/>
</dbReference>
<feature type="binding site" evidence="23">
    <location>
        <position position="71"/>
    </location>
    <ligand>
        <name>Ca(2+)</name>
        <dbReference type="ChEBI" id="CHEBI:29108"/>
        <label>1</label>
    </ligand>
</feature>
<evidence type="ECO:0000256" key="4">
    <source>
        <dbReference type="ARBA" id="ARBA00006873"/>
    </source>
</evidence>
<dbReference type="InterPro" id="IPR003891">
    <property type="entry name" value="Initiation_fac_eIF4g_MI"/>
</dbReference>
<evidence type="ECO:0000256" key="26">
    <source>
        <dbReference type="SAM" id="MobiDB-lite"/>
    </source>
</evidence>
<keyword evidence="14" id="KW-0648">Protein biosynthesis</keyword>
<evidence type="ECO:0000256" key="3">
    <source>
        <dbReference type="ARBA" id="ARBA00005775"/>
    </source>
</evidence>
<keyword evidence="6" id="KW-0964">Secreted</keyword>
<keyword evidence="8" id="KW-0575">Peroxidase</keyword>
<organism evidence="30 31">
    <name type="scientific">Anisodus tanguticus</name>
    <dbReference type="NCBI Taxonomy" id="243964"/>
    <lineage>
        <taxon>Eukaryota</taxon>
        <taxon>Viridiplantae</taxon>
        <taxon>Streptophyta</taxon>
        <taxon>Embryophyta</taxon>
        <taxon>Tracheophyta</taxon>
        <taxon>Spermatophyta</taxon>
        <taxon>Magnoliopsida</taxon>
        <taxon>eudicotyledons</taxon>
        <taxon>Gunneridae</taxon>
        <taxon>Pentapetalae</taxon>
        <taxon>asterids</taxon>
        <taxon>lamiids</taxon>
        <taxon>Solanales</taxon>
        <taxon>Solanaceae</taxon>
        <taxon>Solanoideae</taxon>
        <taxon>Hyoscyameae</taxon>
        <taxon>Anisodus</taxon>
    </lineage>
</organism>
<dbReference type="SMART" id="SM00544">
    <property type="entry name" value="MA3"/>
    <property type="match status" value="1"/>
</dbReference>
<keyword evidence="18" id="KW-0325">Glycoprotein</keyword>
<dbReference type="InterPro" id="IPR003890">
    <property type="entry name" value="MIF4G-like_typ-3"/>
</dbReference>
<evidence type="ECO:0000256" key="23">
    <source>
        <dbReference type="PIRSR" id="PIRSR600823-3"/>
    </source>
</evidence>
<evidence type="ECO:0000313" key="31">
    <source>
        <dbReference type="Proteomes" id="UP001291623"/>
    </source>
</evidence>
<dbReference type="GO" id="GO:0042744">
    <property type="term" value="P:hydrogen peroxide catabolic process"/>
    <property type="evidence" value="ECO:0007669"/>
    <property type="project" value="UniProtKB-KW"/>
</dbReference>
<dbReference type="InterPro" id="IPR033905">
    <property type="entry name" value="Secretory_peroxidase"/>
</dbReference>
<keyword evidence="12 23" id="KW-0106">Calcium</keyword>
<comment type="similarity">
    <text evidence="4">Belongs to the peroxidase family. Ascorbate peroxidase subfamily.</text>
</comment>
<evidence type="ECO:0000256" key="20">
    <source>
        <dbReference type="ARBA" id="ARBA00057610"/>
    </source>
</evidence>
<evidence type="ECO:0000256" key="25">
    <source>
        <dbReference type="PIRSR" id="PIRSR600823-5"/>
    </source>
</evidence>
<evidence type="ECO:0000256" key="24">
    <source>
        <dbReference type="PIRSR" id="PIRSR600823-4"/>
    </source>
</evidence>
<feature type="compositionally biased region" description="Polar residues" evidence="26">
    <location>
        <begin position="410"/>
        <end position="420"/>
    </location>
</feature>
<evidence type="ECO:0000259" key="28">
    <source>
        <dbReference type="PROSITE" id="PS50873"/>
    </source>
</evidence>
<feature type="binding site" description="axial binding residue" evidence="23">
    <location>
        <position position="189"/>
    </location>
    <ligand>
        <name>heme b</name>
        <dbReference type="ChEBI" id="CHEBI:60344"/>
    </ligand>
    <ligandPart>
        <name>Fe</name>
        <dbReference type="ChEBI" id="CHEBI:18248"/>
    </ligandPart>
</feature>
<dbReference type="InterPro" id="IPR000823">
    <property type="entry name" value="Peroxidase_pln"/>
</dbReference>
<feature type="binding site" evidence="23">
    <location>
        <position position="246"/>
    </location>
    <ligand>
        <name>Ca(2+)</name>
        <dbReference type="ChEBI" id="CHEBI:29108"/>
        <label>2</label>
    </ligand>
</feature>
<keyword evidence="31" id="KW-1185">Reference proteome</keyword>
<feature type="binding site" evidence="23">
    <location>
        <position position="67"/>
    </location>
    <ligand>
        <name>Ca(2+)</name>
        <dbReference type="ChEBI" id="CHEBI:29108"/>
        <label>1</label>
    </ligand>
</feature>
<feature type="binding site" evidence="23">
    <location>
        <position position="249"/>
    </location>
    <ligand>
        <name>Ca(2+)</name>
        <dbReference type="ChEBI" id="CHEBI:29108"/>
        <label>2</label>
    </ligand>
</feature>
<keyword evidence="15" id="KW-0560">Oxidoreductase</keyword>
<dbReference type="InterPro" id="IPR016024">
    <property type="entry name" value="ARM-type_fold"/>
</dbReference>
<dbReference type="PROSITE" id="PS51366">
    <property type="entry name" value="MI"/>
    <property type="match status" value="1"/>
</dbReference>
<feature type="binding site" evidence="23">
    <location>
        <position position="73"/>
    </location>
    <ligand>
        <name>Ca(2+)</name>
        <dbReference type="ChEBI" id="CHEBI:29108"/>
        <label>1</label>
    </ligand>
</feature>
<dbReference type="PANTHER" id="PTHR23253:SF53">
    <property type="entry name" value="EUKARYOTIC TRANSLATION INITIATION FACTOR ISOFORM 4G-1"/>
    <property type="match status" value="1"/>
</dbReference>
<dbReference type="EC" id="1.11.1.7" evidence="5"/>
<evidence type="ECO:0000256" key="2">
    <source>
        <dbReference type="ARBA" id="ARBA00002322"/>
    </source>
</evidence>
<evidence type="ECO:0000259" key="29">
    <source>
        <dbReference type="PROSITE" id="PS51366"/>
    </source>
</evidence>
<feature type="binding site" evidence="23">
    <location>
        <position position="190"/>
    </location>
    <ligand>
        <name>Ca(2+)</name>
        <dbReference type="ChEBI" id="CHEBI:29108"/>
        <label>2</label>
    </ligand>
</feature>
<dbReference type="Proteomes" id="UP001291623">
    <property type="component" value="Unassembled WGS sequence"/>
</dbReference>
<dbReference type="SMART" id="SM00543">
    <property type="entry name" value="MIF4G"/>
    <property type="match status" value="1"/>
</dbReference>
<dbReference type="Pfam" id="PF00141">
    <property type="entry name" value="peroxidase"/>
    <property type="match status" value="1"/>
</dbReference>
<evidence type="ECO:0000256" key="22">
    <source>
        <dbReference type="PIRSR" id="PIRSR600823-2"/>
    </source>
</evidence>
<evidence type="ECO:0000256" key="13">
    <source>
        <dbReference type="ARBA" id="ARBA00022845"/>
    </source>
</evidence>
<evidence type="ECO:0000256" key="5">
    <source>
        <dbReference type="ARBA" id="ARBA00012313"/>
    </source>
</evidence>
<feature type="region of interest" description="Disordered" evidence="26">
    <location>
        <begin position="409"/>
        <end position="430"/>
    </location>
</feature>
<dbReference type="FunFam" id="1.25.40.180:FF:000027">
    <property type="entry name" value="Eukaryotic translation initiation factor isoform 4G-2"/>
    <property type="match status" value="1"/>
</dbReference>
<dbReference type="InterPro" id="IPR010255">
    <property type="entry name" value="Haem_peroxidase_sf"/>
</dbReference>
<dbReference type="InterPro" id="IPR019794">
    <property type="entry name" value="Peroxidases_AS"/>
</dbReference>
<dbReference type="Gene3D" id="1.25.40.180">
    <property type="match status" value="2"/>
</dbReference>
<evidence type="ECO:0000256" key="7">
    <source>
        <dbReference type="ARBA" id="ARBA00022540"/>
    </source>
</evidence>
<proteinExistence type="inferred from homology"/>
<evidence type="ECO:0000256" key="11">
    <source>
        <dbReference type="ARBA" id="ARBA00022729"/>
    </source>
</evidence>
<keyword evidence="17 25" id="KW-1015">Disulfide bond</keyword>
<dbReference type="SUPFAM" id="SSF48371">
    <property type="entry name" value="ARM repeat"/>
    <property type="match status" value="2"/>
</dbReference>
<feature type="binding site" evidence="23">
    <location>
        <position position="64"/>
    </location>
    <ligand>
        <name>Ca(2+)</name>
        <dbReference type="ChEBI" id="CHEBI:29108"/>
        <label>1</label>
    </ligand>
</feature>
<dbReference type="GO" id="GO:0016281">
    <property type="term" value="C:eukaryotic translation initiation factor 4F complex"/>
    <property type="evidence" value="ECO:0007669"/>
    <property type="project" value="TreeGrafter"/>
</dbReference>
<keyword evidence="9" id="KW-0349">Heme</keyword>
<dbReference type="InterPro" id="IPR002016">
    <property type="entry name" value="Haem_peroxidase"/>
</dbReference>
<evidence type="ECO:0000256" key="19">
    <source>
        <dbReference type="ARBA" id="ARBA00023324"/>
    </source>
</evidence>
<evidence type="ECO:0000256" key="16">
    <source>
        <dbReference type="ARBA" id="ARBA00023004"/>
    </source>
</evidence>
<gene>
    <name evidence="30" type="ORF">RND71_037502</name>
</gene>
<feature type="site" description="Transition state stabilizer" evidence="24">
    <location>
        <position position="59"/>
    </location>
</feature>
<evidence type="ECO:0000256" key="8">
    <source>
        <dbReference type="ARBA" id="ARBA00022559"/>
    </source>
</evidence>
<dbReference type="PRINTS" id="PR00461">
    <property type="entry name" value="PLPEROXIDASE"/>
</dbReference>
<protein>
    <recommendedName>
        <fullName evidence="5">peroxidase</fullName>
        <ecNumber evidence="5">1.11.1.7</ecNumber>
    </recommendedName>
</protein>
<dbReference type="FunFam" id="1.10.520.10:FF:000008">
    <property type="entry name" value="Peroxidase"/>
    <property type="match status" value="1"/>
</dbReference>
<dbReference type="PRINTS" id="PR00458">
    <property type="entry name" value="PEROXIDASE"/>
</dbReference>
<dbReference type="GO" id="GO:0003729">
    <property type="term" value="F:mRNA binding"/>
    <property type="evidence" value="ECO:0007669"/>
    <property type="project" value="TreeGrafter"/>
</dbReference>
<feature type="binding site" evidence="23">
    <location>
        <position position="69"/>
    </location>
    <ligand>
        <name>Ca(2+)</name>
        <dbReference type="ChEBI" id="CHEBI:29108"/>
        <label>1</label>
    </ligand>
</feature>
<keyword evidence="13" id="KW-0810">Translation regulation</keyword>
<evidence type="ECO:0000256" key="15">
    <source>
        <dbReference type="ARBA" id="ARBA00023002"/>
    </source>
</evidence>
<dbReference type="PROSITE" id="PS00436">
    <property type="entry name" value="PEROXIDASE_2"/>
    <property type="match status" value="1"/>
</dbReference>
<dbReference type="CDD" id="cd00693">
    <property type="entry name" value="secretory_peroxidase"/>
    <property type="match status" value="1"/>
</dbReference>
<keyword evidence="16 23" id="KW-0408">Iron</keyword>
<feature type="compositionally biased region" description="Low complexity" evidence="26">
    <location>
        <begin position="323"/>
        <end position="336"/>
    </location>
</feature>
<dbReference type="AlphaFoldDB" id="A0AAE1UTQ4"/>
<feature type="disulfide bond" evidence="25">
    <location>
        <begin position="32"/>
        <end position="113"/>
    </location>
</feature>
<evidence type="ECO:0000256" key="17">
    <source>
        <dbReference type="ARBA" id="ARBA00023157"/>
    </source>
</evidence>
<dbReference type="GO" id="GO:0020037">
    <property type="term" value="F:heme binding"/>
    <property type="evidence" value="ECO:0007669"/>
    <property type="project" value="InterPro"/>
</dbReference>
<dbReference type="PANTHER" id="PTHR23253">
    <property type="entry name" value="EUKARYOTIC TRANSLATION INITIATION FACTOR 4 GAMMA"/>
    <property type="match status" value="1"/>
</dbReference>
<evidence type="ECO:0000256" key="27">
    <source>
        <dbReference type="SAM" id="SignalP"/>
    </source>
</evidence>
<dbReference type="GO" id="GO:0006979">
    <property type="term" value="P:response to oxidative stress"/>
    <property type="evidence" value="ECO:0007669"/>
    <property type="project" value="InterPro"/>
</dbReference>
<feature type="domain" description="Plant heme peroxidase family profile" evidence="28">
    <location>
        <begin position="22"/>
        <end position="319"/>
    </location>
</feature>
<dbReference type="GO" id="GO:0003743">
    <property type="term" value="F:translation initiation factor activity"/>
    <property type="evidence" value="ECO:0007669"/>
    <property type="project" value="UniProtKB-KW"/>
</dbReference>
<feature type="disulfide bond" evidence="25">
    <location>
        <begin position="196"/>
        <end position="228"/>
    </location>
</feature>
<dbReference type="Gene3D" id="1.10.420.10">
    <property type="entry name" value="Peroxidase, domain 2"/>
    <property type="match status" value="1"/>
</dbReference>
<comment type="cofactor">
    <cofactor evidence="23">
        <name>heme b</name>
        <dbReference type="ChEBI" id="CHEBI:60344"/>
    </cofactor>
    <text evidence="23">Binds 1 heme b (iron(II)-protoporphyrin IX) group per subunit.</text>
</comment>
<feature type="binding site" evidence="23">
    <location>
        <position position="254"/>
    </location>
    <ligand>
        <name>Ca(2+)</name>
        <dbReference type="ChEBI" id="CHEBI:29108"/>
        <label>2</label>
    </ligand>
</feature>
<feature type="binding site" evidence="23">
    <location>
        <position position="87"/>
    </location>
    <ligand>
        <name>Ca(2+)</name>
        <dbReference type="ChEBI" id="CHEBI:29108"/>
        <label>1</label>
    </ligand>
</feature>
<evidence type="ECO:0000256" key="14">
    <source>
        <dbReference type="ARBA" id="ARBA00022917"/>
    </source>
</evidence>
<comment type="function">
    <text evidence="2">Removal of H(2)O(2), oxidation of toxic reductants, biosynthesis and degradation of lignin, suberization, auxin catabolism, response to environmental stresses such as wounding, pathogen attack and oxidative stress. These functions might be dependent on each isozyme/isoform in each plant tissue.</text>
</comment>
<comment type="cofactor">
    <cofactor evidence="23">
        <name>Ca(2+)</name>
        <dbReference type="ChEBI" id="CHEBI:29108"/>
    </cofactor>
    <text evidence="23">Binds 2 calcium ions per subunit.</text>
</comment>
<dbReference type="PROSITE" id="PS50873">
    <property type="entry name" value="PEROXIDASE_4"/>
    <property type="match status" value="1"/>
</dbReference>
<feature type="chain" id="PRO_5042048538" description="peroxidase" evidence="27">
    <location>
        <begin position="22"/>
        <end position="1073"/>
    </location>
</feature>
<keyword evidence="10 23" id="KW-0479">Metal-binding</keyword>
<comment type="catalytic activity">
    <reaction evidence="1">
        <text>2 a phenolic donor + H2O2 = 2 a phenolic radical donor + 2 H2O</text>
        <dbReference type="Rhea" id="RHEA:56136"/>
        <dbReference type="ChEBI" id="CHEBI:15377"/>
        <dbReference type="ChEBI" id="CHEBI:16240"/>
        <dbReference type="ChEBI" id="CHEBI:139520"/>
        <dbReference type="ChEBI" id="CHEBI:139521"/>
        <dbReference type="EC" id="1.11.1.7"/>
    </reaction>
</comment>
<accession>A0AAE1UTQ4</accession>
<evidence type="ECO:0000256" key="10">
    <source>
        <dbReference type="ARBA" id="ARBA00022723"/>
    </source>
</evidence>
<comment type="similarity">
    <text evidence="3">Belongs to the eukaryotic initiation factor 4G family.</text>
</comment>
<dbReference type="EMBL" id="JAVYJV010000020">
    <property type="protein sequence ID" value="KAK4344408.1"/>
    <property type="molecule type" value="Genomic_DNA"/>
</dbReference>
<evidence type="ECO:0000256" key="21">
    <source>
        <dbReference type="PIRSR" id="PIRSR600823-1"/>
    </source>
</evidence>
<keyword evidence="11 27" id="KW-0732">Signal</keyword>
<evidence type="ECO:0000313" key="30">
    <source>
        <dbReference type="EMBL" id="KAK4344408.1"/>
    </source>
</evidence>
<comment type="function">
    <text evidence="20">Plays a role in the accumulation of some potyvirus during viral infection.</text>
</comment>
<evidence type="ECO:0000256" key="12">
    <source>
        <dbReference type="ARBA" id="ARBA00022837"/>
    </source>
</evidence>
<dbReference type="GO" id="GO:0046872">
    <property type="term" value="F:metal ion binding"/>
    <property type="evidence" value="ECO:0007669"/>
    <property type="project" value="UniProtKB-KW"/>
</dbReference>
<dbReference type="GO" id="GO:0006417">
    <property type="term" value="P:regulation of translation"/>
    <property type="evidence" value="ECO:0007669"/>
    <property type="project" value="UniProtKB-KW"/>
</dbReference>
<sequence>MKTVAFLLVFLCYFCQDFVSAQLRIGYYNSNCPKAESIVKSVVQKRFKSDRSITGALLRLHFHDCGVRGCDASILIDSDSSKNQTSEKDSGPNFTVRGYELIDEIKEKLESTCPSTVSCADIVSLATRDAVALAGGPKYTVPTGRRDGLVSDPSEVDLPGPARSVSEVLRFLRTIGLNKNDMVTLLGAHTVGVAHCFFFRSRVSNFQGTGKPDPTMDPELVTRLFKLCNTSSPPTTLSDVPTAFLDQNTSFIVDNQFYNQILHKKGILKIDQELALDKLSAPIVSRFAANGNAFRKSFAKSLIKMGNINVLVGGGGGNRSRVFGSRFDTTSSSSNSDLRPHGGGSNSSLPTFKTGDSRFESHERVRYTRDQLLQLREAVVLQLPEVILQIKHEVEAELFGEDASRARVDSNVQQVQSQGRYSEPDNRDWRNRSTQLSAPVEERSWEALRENREFGGQYNRQEQLNSQFARAQVSANQGGDHAATLIKAEVPWSVRRGTLSDKDRVLKTVKGILNKLTPEKFDLLKGQLIDSGITSADILKGVISLIFDKAVLEPTFCPMYAQLCSDLNEKLPPFPSGEPGGKEITFKGVLLNNCQEAFEGADKLREEARQMTAPEQQSERKDKERLIKLRTLGNIRLIGELLKQKMVPEKIVHHIVQELLGQDAKSCPEEENVEAICHFFNTIGKQLDEKQKSRHINDIYFNRLKKLSTNPQLVSRLRFMVRDVLDLRSNNWVPRREEVKAKTINEIHSEAEKTLGLRPGATASIRNARVPQGGQGNLGPGGYPINRPGTGGMMPGMPGVRKMPGMPGMDNDDWEVPRSRTMRRGVQPPLIGNLPSLNTRLLPQGSGGGMSGSSALLHGSGGPPVQPVSQFPGPVKPSPTSTVLPVAEKPKPKPQASPAAARSNPEELKRKTVSLLEEYFSVRILDEALQCIEELKSPAFYPEVVEKAISLGLDKSPPRVEPVAQLLEHLFAKKVFTATDLATGCLNFASQLNDLAMDLPKAPVNFGEIIARLVLTGAIDFKLVNEILKMVTDDFYQKDLFAAITGFISSSPTGQGVLDSQATDIEACKNLFQ</sequence>
<name>A0AAE1UTQ4_9SOLA</name>
<feature type="region of interest" description="Disordered" evidence="26">
    <location>
        <begin position="323"/>
        <end position="357"/>
    </location>
</feature>
<evidence type="ECO:0000256" key="9">
    <source>
        <dbReference type="ARBA" id="ARBA00022617"/>
    </source>
</evidence>
<evidence type="ECO:0000256" key="18">
    <source>
        <dbReference type="ARBA" id="ARBA00023180"/>
    </source>
</evidence>
<evidence type="ECO:0000256" key="1">
    <source>
        <dbReference type="ARBA" id="ARBA00000189"/>
    </source>
</evidence>
<comment type="caution">
    <text evidence="30">The sequence shown here is derived from an EMBL/GenBank/DDBJ whole genome shotgun (WGS) entry which is preliminary data.</text>
</comment>
<dbReference type="GO" id="GO:0140825">
    <property type="term" value="F:lactoperoxidase activity"/>
    <property type="evidence" value="ECO:0007669"/>
    <property type="project" value="UniProtKB-EC"/>
</dbReference>
<evidence type="ECO:0000256" key="6">
    <source>
        <dbReference type="ARBA" id="ARBA00022525"/>
    </source>
</evidence>
<dbReference type="Gene3D" id="1.10.520.10">
    <property type="match status" value="1"/>
</dbReference>
<keyword evidence="19" id="KW-0376">Hydrogen peroxide</keyword>
<dbReference type="FunFam" id="1.10.420.10:FF:000007">
    <property type="entry name" value="Peroxidase"/>
    <property type="match status" value="1"/>
</dbReference>
<dbReference type="Pfam" id="PF02854">
    <property type="entry name" value="MIF4G"/>
    <property type="match status" value="1"/>
</dbReference>
<dbReference type="InterPro" id="IPR019793">
    <property type="entry name" value="Peroxidases_heam-ligand_BS"/>
</dbReference>
<dbReference type="Pfam" id="PF02847">
    <property type="entry name" value="MA3"/>
    <property type="match status" value="1"/>
</dbReference>
<feature type="disulfide bond" evidence="25">
    <location>
        <begin position="65"/>
        <end position="70"/>
    </location>
</feature>
<feature type="domain" description="MI" evidence="29">
    <location>
        <begin position="907"/>
        <end position="1029"/>
    </location>
</feature>